<organism evidence="3 4">
    <name type="scientific">Aphanomyces astaci</name>
    <name type="common">Crayfish plague agent</name>
    <dbReference type="NCBI Taxonomy" id="112090"/>
    <lineage>
        <taxon>Eukaryota</taxon>
        <taxon>Sar</taxon>
        <taxon>Stramenopiles</taxon>
        <taxon>Oomycota</taxon>
        <taxon>Saprolegniomycetes</taxon>
        <taxon>Saprolegniales</taxon>
        <taxon>Verrucalvaceae</taxon>
        <taxon>Aphanomyces</taxon>
    </lineage>
</organism>
<reference evidence="4 5" key="1">
    <citation type="submission" date="2018-08" db="EMBL/GenBank/DDBJ databases">
        <title>Aphanomyces genome sequencing and annotation.</title>
        <authorList>
            <person name="Minardi D."/>
            <person name="Oidtmann B."/>
            <person name="Van Der Giezen M."/>
            <person name="Studholme D.J."/>
        </authorList>
    </citation>
    <scope>NUCLEOTIDE SEQUENCE [LARGE SCALE GENOMIC DNA]</scope>
    <source>
        <strain evidence="3 4">197901</strain>
        <strain evidence="2 5">FDL457</strain>
    </source>
</reference>
<sequence>MVASDLNPLEDPPPLSLVWHFRLDSVWAPGLVYDPKQPWPQAFGRPPDNLLAALKSVRNPYHAFTAMDSPLPGAMDSPLPALHVEGPSGVPDPATNNTLPDTTQVNQATAPSYPIRTSTAIEPAMTLAVEAPVPHAFAVNDKLAIVHAVQRVEEAEDQSTIRTSDDDDDGRPTRSDAIGQDDDGAAQPFHSQYDLVDCIGWARAPKLPWWPVYICDPDHIPEDLKLLGTIIPHELST</sequence>
<evidence type="ECO:0008006" key="6">
    <source>
        <dbReference type="Google" id="ProtNLM"/>
    </source>
</evidence>
<gene>
    <name evidence="2" type="ORF">DYB26_008378</name>
    <name evidence="3" type="ORF">DYB31_004809</name>
</gene>
<dbReference type="AlphaFoldDB" id="A0A397FG86"/>
<comment type="caution">
    <text evidence="3">The sequence shown here is derived from an EMBL/GenBank/DDBJ whole genome shotgun (WGS) entry which is preliminary data.</text>
</comment>
<dbReference type="Gene3D" id="2.30.30.140">
    <property type="match status" value="1"/>
</dbReference>
<feature type="region of interest" description="Disordered" evidence="1">
    <location>
        <begin position="85"/>
        <end position="105"/>
    </location>
</feature>
<dbReference type="VEuPathDB" id="FungiDB:H257_01862"/>
<evidence type="ECO:0000313" key="3">
    <source>
        <dbReference type="EMBL" id="RHZ31898.1"/>
    </source>
</evidence>
<dbReference type="EMBL" id="QUTE01006698">
    <property type="protein sequence ID" value="RHZ31898.1"/>
    <property type="molecule type" value="Genomic_DNA"/>
</dbReference>
<feature type="compositionally biased region" description="Polar residues" evidence="1">
    <location>
        <begin position="94"/>
        <end position="105"/>
    </location>
</feature>
<feature type="region of interest" description="Disordered" evidence="1">
    <location>
        <begin position="152"/>
        <end position="186"/>
    </location>
</feature>
<dbReference type="Proteomes" id="UP000286510">
    <property type="component" value="Unassembled WGS sequence"/>
</dbReference>
<name>A0A397FG86_APHAT</name>
<evidence type="ECO:0000313" key="4">
    <source>
        <dbReference type="Proteomes" id="UP000266196"/>
    </source>
</evidence>
<evidence type="ECO:0000256" key="1">
    <source>
        <dbReference type="SAM" id="MobiDB-lite"/>
    </source>
</evidence>
<dbReference type="EMBL" id="QUTF01014424">
    <property type="protein sequence ID" value="RHZ13103.1"/>
    <property type="molecule type" value="Genomic_DNA"/>
</dbReference>
<accession>A0A397FG86</accession>
<evidence type="ECO:0000313" key="2">
    <source>
        <dbReference type="EMBL" id="RHZ13103.1"/>
    </source>
</evidence>
<proteinExistence type="predicted"/>
<evidence type="ECO:0000313" key="5">
    <source>
        <dbReference type="Proteomes" id="UP000286510"/>
    </source>
</evidence>
<dbReference type="Proteomes" id="UP000266196">
    <property type="component" value="Unassembled WGS sequence"/>
</dbReference>
<protein>
    <recommendedName>
        <fullName evidence="6">PWWP domain-containing protein</fullName>
    </recommendedName>
</protein>